<sequence length="99" mass="11343">DVLGKSTSWSRKANISVVIALFAGSIKLRCTCPFKGNYILPNPVWTRGLQLPWILKGFQCDKEANSYFTWRRIFILGCLDQIERHLLLAPSSKRTSWSK</sequence>
<feature type="non-terminal residue" evidence="1">
    <location>
        <position position="99"/>
    </location>
</feature>
<feature type="non-terminal residue" evidence="1">
    <location>
        <position position="1"/>
    </location>
</feature>
<evidence type="ECO:0000313" key="2">
    <source>
        <dbReference type="Proteomes" id="UP000327085"/>
    </source>
</evidence>
<reference evidence="2" key="1">
    <citation type="journal article" date="2020" name="Plant J.">
        <title>Transposons played a major role in the diversification between the closely related almond and peach genomes: results from the almond genome sequence.</title>
        <authorList>
            <person name="Alioto T."/>
            <person name="Alexiou K.G."/>
            <person name="Bardil A."/>
            <person name="Barteri F."/>
            <person name="Castanera R."/>
            <person name="Cruz F."/>
            <person name="Dhingra A."/>
            <person name="Duval H."/>
            <person name="Fernandez I Marti A."/>
            <person name="Frias L."/>
            <person name="Galan B."/>
            <person name="Garcia J.L."/>
            <person name="Howad W."/>
            <person name="Gomez-Garrido J."/>
            <person name="Gut M."/>
            <person name="Julca I."/>
            <person name="Morata J."/>
            <person name="Puigdomenech P."/>
            <person name="Ribeca P."/>
            <person name="Rubio Cabetas M.J."/>
            <person name="Vlasova A."/>
            <person name="Wirthensohn M."/>
            <person name="Garcia-Mas J."/>
            <person name="Gabaldon T."/>
            <person name="Casacuberta J.M."/>
            <person name="Arus P."/>
        </authorList>
    </citation>
    <scope>NUCLEOTIDE SEQUENCE [LARGE SCALE GENOMIC DNA]</scope>
    <source>
        <strain evidence="2">cv. Texas</strain>
    </source>
</reference>
<name>A0A5E4G4H2_PRUDU</name>
<dbReference type="EMBL" id="CABIKO010000339">
    <property type="protein sequence ID" value="VVA34570.1"/>
    <property type="molecule type" value="Genomic_DNA"/>
</dbReference>
<dbReference type="AlphaFoldDB" id="A0A5E4G4H2"/>
<dbReference type="InParanoid" id="A0A5E4G4H2"/>
<accession>A0A5E4G4H2</accession>
<dbReference type="Proteomes" id="UP000327085">
    <property type="component" value="Chromosome 2"/>
</dbReference>
<organism evidence="1 2">
    <name type="scientific">Prunus dulcis</name>
    <name type="common">Almond</name>
    <name type="synonym">Amygdalus dulcis</name>
    <dbReference type="NCBI Taxonomy" id="3755"/>
    <lineage>
        <taxon>Eukaryota</taxon>
        <taxon>Viridiplantae</taxon>
        <taxon>Streptophyta</taxon>
        <taxon>Embryophyta</taxon>
        <taxon>Tracheophyta</taxon>
        <taxon>Spermatophyta</taxon>
        <taxon>Magnoliopsida</taxon>
        <taxon>eudicotyledons</taxon>
        <taxon>Gunneridae</taxon>
        <taxon>Pentapetalae</taxon>
        <taxon>rosids</taxon>
        <taxon>fabids</taxon>
        <taxon>Rosales</taxon>
        <taxon>Rosaceae</taxon>
        <taxon>Amygdaloideae</taxon>
        <taxon>Amygdaleae</taxon>
        <taxon>Prunus</taxon>
    </lineage>
</organism>
<gene>
    <name evidence="1" type="ORF">ALMOND_2B012311</name>
</gene>
<evidence type="ECO:0000313" key="1">
    <source>
        <dbReference type="EMBL" id="VVA34570.1"/>
    </source>
</evidence>
<dbReference type="Gramene" id="VVA34570">
    <property type="protein sequence ID" value="VVA34570"/>
    <property type="gene ID" value="Prudul26B012311"/>
</dbReference>
<proteinExistence type="predicted"/>
<protein>
    <submittedName>
        <fullName evidence="1">Uncharacterized protein</fullName>
    </submittedName>
</protein>